<evidence type="ECO:0000259" key="1">
    <source>
        <dbReference type="Pfam" id="PF04961"/>
    </source>
</evidence>
<name>A0A7C5HA28_9CHLB</name>
<dbReference type="InterPro" id="IPR007044">
    <property type="entry name" value="Cyclodeamin/CycHdrlase"/>
</dbReference>
<dbReference type="Pfam" id="PF04961">
    <property type="entry name" value="FTCD_C"/>
    <property type="match status" value="1"/>
</dbReference>
<reference evidence="2" key="1">
    <citation type="journal article" date="2020" name="mSystems">
        <title>Genome- and Community-Level Interaction Insights into Carbon Utilization and Element Cycling Functions of Hydrothermarchaeota in Hydrothermal Sediment.</title>
        <authorList>
            <person name="Zhou Z."/>
            <person name="Liu Y."/>
            <person name="Xu W."/>
            <person name="Pan J."/>
            <person name="Luo Z.H."/>
            <person name="Li M."/>
        </authorList>
    </citation>
    <scope>NUCLEOTIDE SEQUENCE [LARGE SCALE GENOMIC DNA]</scope>
    <source>
        <strain evidence="2">HyVt-628</strain>
    </source>
</reference>
<dbReference type="EMBL" id="DRSK01000145">
    <property type="protein sequence ID" value="HHE07772.1"/>
    <property type="molecule type" value="Genomic_DNA"/>
</dbReference>
<gene>
    <name evidence="2" type="ORF">ENL01_02510</name>
</gene>
<dbReference type="InterPro" id="IPR036178">
    <property type="entry name" value="Formintransfe-cycloase-like_sf"/>
</dbReference>
<dbReference type="GO" id="GO:0003824">
    <property type="term" value="F:catalytic activity"/>
    <property type="evidence" value="ECO:0007669"/>
    <property type="project" value="InterPro"/>
</dbReference>
<feature type="domain" description="Cyclodeaminase/cyclohydrolase" evidence="1">
    <location>
        <begin position="11"/>
        <end position="191"/>
    </location>
</feature>
<dbReference type="Proteomes" id="UP000886059">
    <property type="component" value="Unassembled WGS sequence"/>
</dbReference>
<proteinExistence type="predicted"/>
<protein>
    <submittedName>
        <fullName evidence="2">Formiminotransferase-cyclodeaminase</fullName>
    </submittedName>
</protein>
<dbReference type="Gene3D" id="1.20.120.680">
    <property type="entry name" value="Formiminotetrahydrofolate cyclodeaminase monomer, up-and-down helical bundle"/>
    <property type="match status" value="1"/>
</dbReference>
<evidence type="ECO:0000313" key="2">
    <source>
        <dbReference type="EMBL" id="HHE07772.1"/>
    </source>
</evidence>
<organism evidence="2">
    <name type="scientific">Chlorobaculum parvum</name>
    <dbReference type="NCBI Taxonomy" id="274539"/>
    <lineage>
        <taxon>Bacteria</taxon>
        <taxon>Pseudomonadati</taxon>
        <taxon>Chlorobiota</taxon>
        <taxon>Chlorobiia</taxon>
        <taxon>Chlorobiales</taxon>
        <taxon>Chlorobiaceae</taxon>
        <taxon>Chlorobaculum</taxon>
    </lineage>
</organism>
<sequence>MKPDSTLGSDTISTYLDRLASADPTPGGGAAAAVTAAQGTALLSMVCNLTIDKKKFAAVEDEVHSILDSFEVARQMMLDLGDRDMEVFEKVMQAYRLPKSTPEEMALRNGAIQAALKVCLEVPFALFSQCKAILPHADRLEKICNPSVLSDVIVGRYLLVAGLLAAKANVEVNLSSIEDAEFCEAKRKVMREALNGLGESCRGLVGV</sequence>
<accession>A0A7C5HA28</accession>
<dbReference type="SUPFAM" id="SSF101262">
    <property type="entry name" value="Methenyltetrahydrofolate cyclohydrolase-like"/>
    <property type="match status" value="1"/>
</dbReference>
<dbReference type="AlphaFoldDB" id="A0A7C5HA28"/>
<comment type="caution">
    <text evidence="2">The sequence shown here is derived from an EMBL/GenBank/DDBJ whole genome shotgun (WGS) entry which is preliminary data.</text>
</comment>